<dbReference type="OrthoDB" id="252349at2"/>
<dbReference type="Pfam" id="PF13472">
    <property type="entry name" value="Lipase_GDSL_2"/>
    <property type="match status" value="1"/>
</dbReference>
<dbReference type="InterPro" id="IPR013830">
    <property type="entry name" value="SGNH_hydro"/>
</dbReference>
<dbReference type="Gene3D" id="3.40.50.1110">
    <property type="entry name" value="SGNH hydrolase"/>
    <property type="match status" value="1"/>
</dbReference>
<dbReference type="InterPro" id="IPR036514">
    <property type="entry name" value="SGNH_hydro_sf"/>
</dbReference>
<dbReference type="InterPro" id="IPR051532">
    <property type="entry name" value="Ester_Hydrolysis_Enzymes"/>
</dbReference>
<dbReference type="CDD" id="cd04506">
    <property type="entry name" value="SGNH_hydrolase_YpmR_like"/>
    <property type="match status" value="1"/>
</dbReference>
<dbReference type="PANTHER" id="PTHR30383">
    <property type="entry name" value="THIOESTERASE 1/PROTEASE 1/LYSOPHOSPHOLIPASE L1"/>
    <property type="match status" value="1"/>
</dbReference>
<dbReference type="PANTHER" id="PTHR30383:SF27">
    <property type="entry name" value="SPORE GERMINATION LIPASE LIPC"/>
    <property type="match status" value="1"/>
</dbReference>
<dbReference type="RefSeq" id="WP_064468011.1">
    <property type="nucleotide sequence ID" value="NZ_LDJR01000041.1"/>
</dbReference>
<dbReference type="PATRIC" id="fig|217031.6.peg.2013"/>
<sequence>MKKFIILLFCSIFVFSGCSTPYKEQKARITEHGYKQIPPDDFIPKDLRVVSIGDSLTQGVGDVKELGGYIPYLKEKLESQKDIRTADFINFGIKGNRSDQLLKRLDQPEVQTAIQNADIVMITIGGNDVMKVFKQNLTHLKLETFLQEEKYYRERLTNIIELVSSYNNQAEIILMGIYNPFMRWFADIKEMDQIISTWNDTSSDVVDQFDQAYFVPVADIFYNYEEDLLYTDYFHPNNKGYELIAARFYTYFNEHGIVEKAFQNG</sequence>
<keyword evidence="3" id="KW-1185">Reference proteome</keyword>
<feature type="domain" description="SGNH hydrolase-type esterase" evidence="1">
    <location>
        <begin position="52"/>
        <end position="243"/>
    </location>
</feature>
<dbReference type="SUPFAM" id="SSF52266">
    <property type="entry name" value="SGNH hydrolase"/>
    <property type="match status" value="1"/>
</dbReference>
<protein>
    <submittedName>
        <fullName evidence="2">GDSL family lipase</fullName>
    </submittedName>
</protein>
<reference evidence="2 3" key="1">
    <citation type="submission" date="2015-05" db="EMBL/GenBank/DDBJ databases">
        <title>Comparison of genome.</title>
        <authorList>
            <person name="Zheng Z."/>
            <person name="Sun M."/>
        </authorList>
    </citation>
    <scope>NUCLEOTIDE SEQUENCE [LARGE SCALE GENOMIC DNA]</scope>
    <source>
        <strain evidence="2 3">G25-74</strain>
    </source>
</reference>
<gene>
    <name evidence="2" type="ORF">ABB05_09475</name>
</gene>
<name>A0A177ZWF4_9BACI</name>
<organism evidence="2 3">
    <name type="scientific">Lederbergia galactosidilytica</name>
    <dbReference type="NCBI Taxonomy" id="217031"/>
    <lineage>
        <taxon>Bacteria</taxon>
        <taxon>Bacillati</taxon>
        <taxon>Bacillota</taxon>
        <taxon>Bacilli</taxon>
        <taxon>Bacillales</taxon>
        <taxon>Bacillaceae</taxon>
        <taxon>Lederbergia</taxon>
    </lineage>
</organism>
<evidence type="ECO:0000313" key="3">
    <source>
        <dbReference type="Proteomes" id="UP000077881"/>
    </source>
</evidence>
<accession>A0A177ZWF4</accession>
<comment type="caution">
    <text evidence="2">The sequence shown here is derived from an EMBL/GenBank/DDBJ whole genome shotgun (WGS) entry which is preliminary data.</text>
</comment>
<dbReference type="Proteomes" id="UP000077881">
    <property type="component" value="Unassembled WGS sequence"/>
</dbReference>
<proteinExistence type="predicted"/>
<evidence type="ECO:0000313" key="2">
    <source>
        <dbReference type="EMBL" id="OAK72247.1"/>
    </source>
</evidence>
<evidence type="ECO:0000259" key="1">
    <source>
        <dbReference type="Pfam" id="PF13472"/>
    </source>
</evidence>
<dbReference type="AlphaFoldDB" id="A0A177ZWF4"/>
<dbReference type="EMBL" id="LDJR01000041">
    <property type="protein sequence ID" value="OAK72247.1"/>
    <property type="molecule type" value="Genomic_DNA"/>
</dbReference>
<dbReference type="GO" id="GO:0004622">
    <property type="term" value="F:phosphatidylcholine lysophospholipase activity"/>
    <property type="evidence" value="ECO:0007669"/>
    <property type="project" value="TreeGrafter"/>
</dbReference>
<dbReference type="PROSITE" id="PS51257">
    <property type="entry name" value="PROKAR_LIPOPROTEIN"/>
    <property type="match status" value="1"/>
</dbReference>
<dbReference type="STRING" id="217031.ABB05_09475"/>